<dbReference type="CDD" id="cd04301">
    <property type="entry name" value="NAT_SF"/>
    <property type="match status" value="1"/>
</dbReference>
<dbReference type="InterPro" id="IPR016181">
    <property type="entry name" value="Acyl_CoA_acyltransferase"/>
</dbReference>
<feature type="domain" description="N-acetyltransferase" evidence="1">
    <location>
        <begin position="3"/>
        <end position="152"/>
    </location>
</feature>
<dbReference type="PANTHER" id="PTHR43415">
    <property type="entry name" value="SPERMIDINE N(1)-ACETYLTRANSFERASE"/>
    <property type="match status" value="1"/>
</dbReference>
<dbReference type="Proteomes" id="UP000622860">
    <property type="component" value="Unassembled WGS sequence"/>
</dbReference>
<protein>
    <recommendedName>
        <fullName evidence="1">N-acetyltransferase domain-containing protein</fullName>
    </recommendedName>
</protein>
<dbReference type="RefSeq" id="WP_188455715.1">
    <property type="nucleotide sequence ID" value="NZ_BMFR01000010.1"/>
</dbReference>
<comment type="caution">
    <text evidence="2">The sequence shown here is derived from an EMBL/GenBank/DDBJ whole genome shotgun (WGS) entry which is preliminary data.</text>
</comment>
<keyword evidence="3" id="KW-1185">Reference proteome</keyword>
<sequence>MTVILKTMSSDEFQRYLDYAIENFANGQITSGNWKQEGAINRAAEEHKRLLPDGQNTDNNYLFTILDGDLKVGMVWLAKKDDNKGVIYDINIWKDNQGKGYGKQAMKQVEIIAKEIGVKMIRLHVFGHNKVARGLYEQLGYVETNIKMEKLL</sequence>
<name>A0A917HHG5_9BACI</name>
<dbReference type="Pfam" id="PF00583">
    <property type="entry name" value="Acetyltransf_1"/>
    <property type="match status" value="1"/>
</dbReference>
<reference evidence="2" key="1">
    <citation type="journal article" date="2014" name="Int. J. Syst. Evol. Microbiol.">
        <title>Complete genome sequence of Corynebacterium casei LMG S-19264T (=DSM 44701T), isolated from a smear-ripened cheese.</title>
        <authorList>
            <consortium name="US DOE Joint Genome Institute (JGI-PGF)"/>
            <person name="Walter F."/>
            <person name="Albersmeier A."/>
            <person name="Kalinowski J."/>
            <person name="Ruckert C."/>
        </authorList>
    </citation>
    <scope>NUCLEOTIDE SEQUENCE</scope>
    <source>
        <strain evidence="2">CGMCC 1.12754</strain>
    </source>
</reference>
<dbReference type="Gene3D" id="3.40.630.30">
    <property type="match status" value="1"/>
</dbReference>
<dbReference type="PANTHER" id="PTHR43415:SF3">
    <property type="entry name" value="GNAT-FAMILY ACETYLTRANSFERASE"/>
    <property type="match status" value="1"/>
</dbReference>
<evidence type="ECO:0000313" key="2">
    <source>
        <dbReference type="EMBL" id="GGG78724.1"/>
    </source>
</evidence>
<accession>A0A917HHG5</accession>
<organism evidence="2 3">
    <name type="scientific">Virgibacillus oceani</name>
    <dbReference type="NCBI Taxonomy" id="1479511"/>
    <lineage>
        <taxon>Bacteria</taxon>
        <taxon>Bacillati</taxon>
        <taxon>Bacillota</taxon>
        <taxon>Bacilli</taxon>
        <taxon>Bacillales</taxon>
        <taxon>Bacillaceae</taxon>
        <taxon>Virgibacillus</taxon>
    </lineage>
</organism>
<dbReference type="EMBL" id="BMFR01000010">
    <property type="protein sequence ID" value="GGG78724.1"/>
    <property type="molecule type" value="Genomic_DNA"/>
</dbReference>
<dbReference type="SUPFAM" id="SSF55729">
    <property type="entry name" value="Acyl-CoA N-acyltransferases (Nat)"/>
    <property type="match status" value="1"/>
</dbReference>
<gene>
    <name evidence="2" type="ORF">GCM10011398_25020</name>
</gene>
<evidence type="ECO:0000259" key="1">
    <source>
        <dbReference type="PROSITE" id="PS51186"/>
    </source>
</evidence>
<dbReference type="AlphaFoldDB" id="A0A917HHG5"/>
<reference evidence="2" key="2">
    <citation type="submission" date="2020-09" db="EMBL/GenBank/DDBJ databases">
        <authorList>
            <person name="Sun Q."/>
            <person name="Zhou Y."/>
        </authorList>
    </citation>
    <scope>NUCLEOTIDE SEQUENCE</scope>
    <source>
        <strain evidence="2">CGMCC 1.12754</strain>
    </source>
</reference>
<dbReference type="PROSITE" id="PS51186">
    <property type="entry name" value="GNAT"/>
    <property type="match status" value="1"/>
</dbReference>
<proteinExistence type="predicted"/>
<evidence type="ECO:0000313" key="3">
    <source>
        <dbReference type="Proteomes" id="UP000622860"/>
    </source>
</evidence>
<dbReference type="GO" id="GO:0016747">
    <property type="term" value="F:acyltransferase activity, transferring groups other than amino-acyl groups"/>
    <property type="evidence" value="ECO:0007669"/>
    <property type="project" value="InterPro"/>
</dbReference>
<dbReference type="InterPro" id="IPR000182">
    <property type="entry name" value="GNAT_dom"/>
</dbReference>